<protein>
    <submittedName>
        <fullName evidence="2">Serine/arginine-rich splicing factor 4-like</fullName>
    </submittedName>
</protein>
<name>A0A392RR21_9FABA</name>
<dbReference type="Proteomes" id="UP000265520">
    <property type="component" value="Unassembled WGS sequence"/>
</dbReference>
<feature type="compositionally biased region" description="Basic and acidic residues" evidence="1">
    <location>
        <begin position="9"/>
        <end position="28"/>
    </location>
</feature>
<feature type="compositionally biased region" description="Polar residues" evidence="1">
    <location>
        <begin position="48"/>
        <end position="60"/>
    </location>
</feature>
<comment type="caution">
    <text evidence="2">The sequence shown here is derived from an EMBL/GenBank/DDBJ whole genome shotgun (WGS) entry which is preliminary data.</text>
</comment>
<feature type="non-terminal residue" evidence="2">
    <location>
        <position position="1"/>
    </location>
</feature>
<evidence type="ECO:0000256" key="1">
    <source>
        <dbReference type="SAM" id="MobiDB-lite"/>
    </source>
</evidence>
<organism evidence="2 3">
    <name type="scientific">Trifolium medium</name>
    <dbReference type="NCBI Taxonomy" id="97028"/>
    <lineage>
        <taxon>Eukaryota</taxon>
        <taxon>Viridiplantae</taxon>
        <taxon>Streptophyta</taxon>
        <taxon>Embryophyta</taxon>
        <taxon>Tracheophyta</taxon>
        <taxon>Spermatophyta</taxon>
        <taxon>Magnoliopsida</taxon>
        <taxon>eudicotyledons</taxon>
        <taxon>Gunneridae</taxon>
        <taxon>Pentapetalae</taxon>
        <taxon>rosids</taxon>
        <taxon>fabids</taxon>
        <taxon>Fabales</taxon>
        <taxon>Fabaceae</taxon>
        <taxon>Papilionoideae</taxon>
        <taxon>50 kb inversion clade</taxon>
        <taxon>NPAAA clade</taxon>
        <taxon>Hologalegina</taxon>
        <taxon>IRL clade</taxon>
        <taxon>Trifolieae</taxon>
        <taxon>Trifolium</taxon>
    </lineage>
</organism>
<feature type="region of interest" description="Disordered" evidence="1">
    <location>
        <begin position="1"/>
        <end position="124"/>
    </location>
</feature>
<feature type="non-terminal residue" evidence="2">
    <location>
        <position position="124"/>
    </location>
</feature>
<feature type="compositionally biased region" description="Basic and acidic residues" evidence="1">
    <location>
        <begin position="111"/>
        <end position="124"/>
    </location>
</feature>
<feature type="compositionally biased region" description="Basic and acidic residues" evidence="1">
    <location>
        <begin position="68"/>
        <end position="92"/>
    </location>
</feature>
<evidence type="ECO:0000313" key="3">
    <source>
        <dbReference type="Proteomes" id="UP000265520"/>
    </source>
</evidence>
<accession>A0A392RR21</accession>
<evidence type="ECO:0000313" key="2">
    <source>
        <dbReference type="EMBL" id="MCI38647.1"/>
    </source>
</evidence>
<proteinExistence type="predicted"/>
<sequence length="124" mass="14428">DYGNGNTLEFDRYEPSRCYDKKNDKEDYSGGSPKVYSQENVGRAQIGEETSNCRNGSKFQQALRRKYNRSELDDGKDDKIDKRRRVEDDIKHVHGSWVNPQSNGDASLMSHQRDKWRVSDSQHD</sequence>
<dbReference type="AlphaFoldDB" id="A0A392RR21"/>
<keyword evidence="3" id="KW-1185">Reference proteome</keyword>
<reference evidence="2 3" key="1">
    <citation type="journal article" date="2018" name="Front. Plant Sci.">
        <title>Red Clover (Trifolium pratense) and Zigzag Clover (T. medium) - A Picture of Genomic Similarities and Differences.</title>
        <authorList>
            <person name="Dluhosova J."/>
            <person name="Istvanek J."/>
            <person name="Nedelnik J."/>
            <person name="Repkova J."/>
        </authorList>
    </citation>
    <scope>NUCLEOTIDE SEQUENCE [LARGE SCALE GENOMIC DNA]</scope>
    <source>
        <strain evidence="3">cv. 10/8</strain>
        <tissue evidence="2">Leaf</tissue>
    </source>
</reference>
<dbReference type="EMBL" id="LXQA010257994">
    <property type="protein sequence ID" value="MCI38647.1"/>
    <property type="molecule type" value="Genomic_DNA"/>
</dbReference>